<dbReference type="EMBL" id="KQ435719">
    <property type="protein sequence ID" value="KOX78723.1"/>
    <property type="molecule type" value="Genomic_DNA"/>
</dbReference>
<sequence>MDVYSSWQGSRAPQGPLKRMSSEFLRTAGKIGNGSLGKKGSEFSVIATGAPRVITSRRTVTDCAKTIKERDSGLEISERSTCNLYDGRQQDDLLQWRSCSVDFGRTCLIACESTDICSIPNGIADKFFVFNANSDERRREYRVKEKDSRVNRYHHQVLQRYRVWSYFDQEEFH</sequence>
<dbReference type="OrthoDB" id="10441506at2759"/>
<proteinExistence type="predicted"/>
<keyword evidence="2" id="KW-1185">Reference proteome</keyword>
<evidence type="ECO:0000313" key="2">
    <source>
        <dbReference type="Proteomes" id="UP000053105"/>
    </source>
</evidence>
<name>A0A0M9A9K0_9HYME</name>
<reference evidence="1 2" key="1">
    <citation type="submission" date="2015-07" db="EMBL/GenBank/DDBJ databases">
        <title>The genome of Melipona quadrifasciata.</title>
        <authorList>
            <person name="Pan H."/>
            <person name="Kapheim K."/>
        </authorList>
    </citation>
    <scope>NUCLEOTIDE SEQUENCE [LARGE SCALE GENOMIC DNA]</scope>
    <source>
        <strain evidence="1">0111107301</strain>
        <tissue evidence="1">Whole body</tissue>
    </source>
</reference>
<dbReference type="Proteomes" id="UP000053105">
    <property type="component" value="Unassembled WGS sequence"/>
</dbReference>
<accession>A0A0M9A9K0</accession>
<protein>
    <submittedName>
        <fullName evidence="1">Uncharacterized protein</fullName>
    </submittedName>
</protein>
<gene>
    <name evidence="1" type="ORF">WN51_08482</name>
</gene>
<dbReference type="AlphaFoldDB" id="A0A0M9A9K0"/>
<evidence type="ECO:0000313" key="1">
    <source>
        <dbReference type="EMBL" id="KOX78723.1"/>
    </source>
</evidence>
<organism evidence="1 2">
    <name type="scientific">Melipona quadrifasciata</name>
    <dbReference type="NCBI Taxonomy" id="166423"/>
    <lineage>
        <taxon>Eukaryota</taxon>
        <taxon>Metazoa</taxon>
        <taxon>Ecdysozoa</taxon>
        <taxon>Arthropoda</taxon>
        <taxon>Hexapoda</taxon>
        <taxon>Insecta</taxon>
        <taxon>Pterygota</taxon>
        <taxon>Neoptera</taxon>
        <taxon>Endopterygota</taxon>
        <taxon>Hymenoptera</taxon>
        <taxon>Apocrita</taxon>
        <taxon>Aculeata</taxon>
        <taxon>Apoidea</taxon>
        <taxon>Anthophila</taxon>
        <taxon>Apidae</taxon>
        <taxon>Melipona</taxon>
    </lineage>
</organism>